<dbReference type="NCBIfam" id="TIGR02968">
    <property type="entry name" value="succ_dehyd_anc"/>
    <property type="match status" value="1"/>
</dbReference>
<dbReference type="PIRSF" id="PIRSF000169">
    <property type="entry name" value="SDH_D"/>
    <property type="match status" value="1"/>
</dbReference>
<evidence type="ECO:0000256" key="14">
    <source>
        <dbReference type="ARBA" id="ARBA00023004"/>
    </source>
</evidence>
<evidence type="ECO:0000256" key="3">
    <source>
        <dbReference type="ARBA" id="ARBA00005163"/>
    </source>
</evidence>
<proteinExistence type="predicted"/>
<comment type="pathway">
    <text evidence="3">Carbohydrate metabolism; tricarboxylic acid cycle.</text>
</comment>
<comment type="subcellular location">
    <subcellularLocation>
        <location evidence="2">Cell inner membrane</location>
        <topology evidence="2">Multi-pass membrane protein</topology>
    </subcellularLocation>
</comment>
<evidence type="ECO:0000313" key="19">
    <source>
        <dbReference type="EMBL" id="AXK38120.1"/>
    </source>
</evidence>
<evidence type="ECO:0000256" key="13">
    <source>
        <dbReference type="ARBA" id="ARBA00022989"/>
    </source>
</evidence>
<dbReference type="GO" id="GO:0020037">
    <property type="term" value="F:heme binding"/>
    <property type="evidence" value="ECO:0007669"/>
    <property type="project" value="InterPro"/>
</dbReference>
<keyword evidence="6" id="KW-1003">Cell membrane</keyword>
<keyword evidence="7" id="KW-0997">Cell inner membrane</keyword>
<dbReference type="GO" id="GO:0006099">
    <property type="term" value="P:tricarboxylic acid cycle"/>
    <property type="evidence" value="ECO:0007669"/>
    <property type="project" value="UniProtKB-UniPathway"/>
</dbReference>
<keyword evidence="15 18" id="KW-0472">Membrane</keyword>
<evidence type="ECO:0000256" key="6">
    <source>
        <dbReference type="ARBA" id="ARBA00022475"/>
    </source>
</evidence>
<dbReference type="OrthoDB" id="5612767at2"/>
<dbReference type="RefSeq" id="WP_115432002.1">
    <property type="nucleotide sequence ID" value="NZ_CP031337.1"/>
</dbReference>
<dbReference type="GO" id="GO:0005886">
    <property type="term" value="C:plasma membrane"/>
    <property type="evidence" value="ECO:0007669"/>
    <property type="project" value="UniProtKB-SubCell"/>
</dbReference>
<keyword evidence="5" id="KW-0813">Transport</keyword>
<evidence type="ECO:0000256" key="5">
    <source>
        <dbReference type="ARBA" id="ARBA00022448"/>
    </source>
</evidence>
<dbReference type="GO" id="GO:0046872">
    <property type="term" value="F:metal ion binding"/>
    <property type="evidence" value="ECO:0007669"/>
    <property type="project" value="UniProtKB-KW"/>
</dbReference>
<dbReference type="InterPro" id="IPR034804">
    <property type="entry name" value="SQR/QFR_C/D"/>
</dbReference>
<dbReference type="Pfam" id="PF01127">
    <property type="entry name" value="Sdh_cyt"/>
    <property type="match status" value="1"/>
</dbReference>
<evidence type="ECO:0000256" key="17">
    <source>
        <dbReference type="PIRSR" id="PIRSR000169-2"/>
    </source>
</evidence>
<accession>A0A345Y2G8</accession>
<dbReference type="EMBL" id="CP031337">
    <property type="protein sequence ID" value="AXK38120.1"/>
    <property type="molecule type" value="Genomic_DNA"/>
</dbReference>
<keyword evidence="13 18" id="KW-1133">Transmembrane helix</keyword>
<sequence length="115" mass="13227">MVNRIVVGARYGLRDWVMQRVTAVIMALYTFALALFLLTAPAGYEAWQAFFGQTWVQVLTQTTLLALFLHVWVGIRDVWMDYVQPVGVRLALHSFTIVWLLSCFIYSVKVVWGLQ</sequence>
<evidence type="ECO:0000256" key="16">
    <source>
        <dbReference type="PIRSR" id="PIRSR000169-1"/>
    </source>
</evidence>
<feature type="binding site" description="axial binding residue" evidence="17">
    <location>
        <position position="70"/>
    </location>
    <ligand>
        <name>heme</name>
        <dbReference type="ChEBI" id="CHEBI:30413"/>
        <note>ligand shared with second transmembrane subunit</note>
    </ligand>
    <ligandPart>
        <name>Fe</name>
        <dbReference type="ChEBI" id="CHEBI:18248"/>
    </ligandPart>
</feature>
<dbReference type="PANTHER" id="PTHR38689:SF1">
    <property type="entry name" value="SUCCINATE DEHYDROGENASE HYDROPHOBIC MEMBRANE ANCHOR SUBUNIT"/>
    <property type="match status" value="1"/>
</dbReference>
<evidence type="ECO:0000256" key="12">
    <source>
        <dbReference type="ARBA" id="ARBA00022982"/>
    </source>
</evidence>
<dbReference type="UniPathway" id="UPA00223"/>
<feature type="transmembrane region" description="Helical" evidence="18">
    <location>
        <begin position="87"/>
        <end position="108"/>
    </location>
</feature>
<keyword evidence="11 17" id="KW-0479">Metal-binding</keyword>
<dbReference type="InterPro" id="IPR000701">
    <property type="entry name" value="SuccDH_FuR_B_TM-su"/>
</dbReference>
<protein>
    <recommendedName>
        <fullName evidence="4">Succinate dehydrogenase hydrophobic membrane anchor subunit</fullName>
    </recommendedName>
</protein>
<dbReference type="KEGG" id="ccah:DWG20_01000"/>
<keyword evidence="8" id="KW-0816">Tricarboxylic acid cycle</keyword>
<organism evidence="19 20">
    <name type="scientific">Crenobacter cavernae</name>
    <dbReference type="NCBI Taxonomy" id="2290923"/>
    <lineage>
        <taxon>Bacteria</taxon>
        <taxon>Pseudomonadati</taxon>
        <taxon>Pseudomonadota</taxon>
        <taxon>Betaproteobacteria</taxon>
        <taxon>Neisseriales</taxon>
        <taxon>Neisseriaceae</taxon>
        <taxon>Crenobacter</taxon>
    </lineage>
</organism>
<evidence type="ECO:0000256" key="2">
    <source>
        <dbReference type="ARBA" id="ARBA00004429"/>
    </source>
</evidence>
<evidence type="ECO:0000256" key="1">
    <source>
        <dbReference type="ARBA" id="ARBA00004050"/>
    </source>
</evidence>
<dbReference type="CDD" id="cd03494">
    <property type="entry name" value="SQR_TypeC_SdhD"/>
    <property type="match status" value="1"/>
</dbReference>
<dbReference type="GO" id="GO:0017004">
    <property type="term" value="P:cytochrome complex assembly"/>
    <property type="evidence" value="ECO:0007669"/>
    <property type="project" value="TreeGrafter"/>
</dbReference>
<evidence type="ECO:0000256" key="9">
    <source>
        <dbReference type="ARBA" id="ARBA00022617"/>
    </source>
</evidence>
<dbReference type="PANTHER" id="PTHR38689">
    <property type="entry name" value="SUCCINATE DEHYDROGENASE HYDROPHOBIC MEMBRANE ANCHOR SUBUNIT"/>
    <property type="match status" value="1"/>
</dbReference>
<dbReference type="AlphaFoldDB" id="A0A345Y2G8"/>
<evidence type="ECO:0000256" key="8">
    <source>
        <dbReference type="ARBA" id="ARBA00022532"/>
    </source>
</evidence>
<feature type="transmembrane region" description="Helical" evidence="18">
    <location>
        <begin position="54"/>
        <end position="75"/>
    </location>
</feature>
<dbReference type="SUPFAM" id="SSF81343">
    <property type="entry name" value="Fumarate reductase respiratory complex transmembrane subunits"/>
    <property type="match status" value="1"/>
</dbReference>
<keyword evidence="10 18" id="KW-0812">Transmembrane</keyword>
<evidence type="ECO:0000256" key="7">
    <source>
        <dbReference type="ARBA" id="ARBA00022519"/>
    </source>
</evidence>
<evidence type="ECO:0000313" key="20">
    <source>
        <dbReference type="Proteomes" id="UP000254537"/>
    </source>
</evidence>
<gene>
    <name evidence="19" type="primary">sdhD</name>
    <name evidence="19" type="ORF">DWG20_01000</name>
</gene>
<keyword evidence="12" id="KW-0249">Electron transport</keyword>
<keyword evidence="9 17" id="KW-0349">Heme</keyword>
<feature type="transmembrane region" description="Helical" evidence="18">
    <location>
        <begin position="21"/>
        <end position="42"/>
    </location>
</feature>
<dbReference type="InterPro" id="IPR014312">
    <property type="entry name" value="Succ_DH_anchor"/>
</dbReference>
<evidence type="ECO:0000256" key="11">
    <source>
        <dbReference type="ARBA" id="ARBA00022723"/>
    </source>
</evidence>
<comment type="cofactor">
    <cofactor evidence="17">
        <name>heme</name>
        <dbReference type="ChEBI" id="CHEBI:30413"/>
    </cofactor>
    <text evidence="17">The heme is bound between the two transmembrane subunits.</text>
</comment>
<evidence type="ECO:0000256" key="18">
    <source>
        <dbReference type="SAM" id="Phobius"/>
    </source>
</evidence>
<comment type="function">
    <text evidence="1">Membrane-anchoring subunit of succinate dehydrogenase (SDH).</text>
</comment>
<name>A0A345Y2G8_9NEIS</name>
<evidence type="ECO:0000256" key="15">
    <source>
        <dbReference type="ARBA" id="ARBA00023136"/>
    </source>
</evidence>
<keyword evidence="14 17" id="KW-0408">Iron</keyword>
<dbReference type="GO" id="GO:0009055">
    <property type="term" value="F:electron transfer activity"/>
    <property type="evidence" value="ECO:0007669"/>
    <property type="project" value="TreeGrafter"/>
</dbReference>
<dbReference type="Proteomes" id="UP000254537">
    <property type="component" value="Chromosome"/>
</dbReference>
<evidence type="ECO:0000256" key="4">
    <source>
        <dbReference type="ARBA" id="ARBA00019425"/>
    </source>
</evidence>
<evidence type="ECO:0000256" key="10">
    <source>
        <dbReference type="ARBA" id="ARBA00022692"/>
    </source>
</evidence>
<dbReference type="Gene3D" id="1.20.1300.10">
    <property type="entry name" value="Fumarate reductase/succinate dehydrogenase, transmembrane subunit"/>
    <property type="match status" value="1"/>
</dbReference>
<reference evidence="19 20" key="1">
    <citation type="submission" date="2018-07" db="EMBL/GenBank/DDBJ databases">
        <title>Crenobacter cavernae sp. nov., isolated from a karst cave.</title>
        <authorList>
            <person name="Zhu H."/>
        </authorList>
    </citation>
    <scope>NUCLEOTIDE SEQUENCE [LARGE SCALE GENOMIC DNA]</scope>
    <source>
        <strain evidence="19 20">K1W11S-77</strain>
    </source>
</reference>
<feature type="binding site" evidence="16">
    <location>
        <position position="82"/>
    </location>
    <ligand>
        <name>a ubiquinone</name>
        <dbReference type="ChEBI" id="CHEBI:16389"/>
    </ligand>
</feature>